<accession>A0A1F6XM76</accession>
<evidence type="ECO:0000313" key="2">
    <source>
        <dbReference type="EMBL" id="OGI95098.1"/>
    </source>
</evidence>
<dbReference type="CDD" id="cd00093">
    <property type="entry name" value="HTH_XRE"/>
    <property type="match status" value="1"/>
</dbReference>
<name>A0A1F6XM76_9BACT</name>
<evidence type="ECO:0000259" key="1">
    <source>
        <dbReference type="PROSITE" id="PS50943"/>
    </source>
</evidence>
<dbReference type="InterPro" id="IPR010982">
    <property type="entry name" value="Lambda_DNA-bd_dom_sf"/>
</dbReference>
<dbReference type="PROSITE" id="PS50943">
    <property type="entry name" value="HTH_CROC1"/>
    <property type="match status" value="1"/>
</dbReference>
<organism evidence="2 3">
    <name type="scientific">Candidatus Nomurabacteria bacterium RIFCSPLOWO2_01_FULL_42_17</name>
    <dbReference type="NCBI Taxonomy" id="1801780"/>
    <lineage>
        <taxon>Bacteria</taxon>
        <taxon>Candidatus Nomuraibacteriota</taxon>
    </lineage>
</organism>
<protein>
    <recommendedName>
        <fullName evidence="1">HTH cro/C1-type domain-containing protein</fullName>
    </recommendedName>
</protein>
<feature type="domain" description="HTH cro/C1-type" evidence="1">
    <location>
        <begin position="8"/>
        <end position="59"/>
    </location>
</feature>
<proteinExistence type="predicted"/>
<dbReference type="Pfam" id="PF13560">
    <property type="entry name" value="HTH_31"/>
    <property type="match status" value="1"/>
</dbReference>
<comment type="caution">
    <text evidence="2">The sequence shown here is derived from an EMBL/GenBank/DDBJ whole genome shotgun (WGS) entry which is preliminary data.</text>
</comment>
<dbReference type="Gene3D" id="1.10.260.40">
    <property type="entry name" value="lambda repressor-like DNA-binding domains"/>
    <property type="match status" value="1"/>
</dbReference>
<dbReference type="Proteomes" id="UP000178104">
    <property type="component" value="Unassembled WGS sequence"/>
</dbReference>
<dbReference type="AlphaFoldDB" id="A0A1F6XM76"/>
<dbReference type="SUPFAM" id="SSF47413">
    <property type="entry name" value="lambda repressor-like DNA-binding domains"/>
    <property type="match status" value="1"/>
</dbReference>
<sequence length="109" mass="11868">MEELGLRVKQRRGAMGIREAAQEAGVSPATLSRVEGGKQPDLSTFEKLCKWLDVDPNTLLGVKKSSPAKNLEFGDATGQVFAHFRAKKIMSSATASHLAKLIEAMNREL</sequence>
<dbReference type="EMBL" id="MFVE01000007">
    <property type="protein sequence ID" value="OGI95098.1"/>
    <property type="molecule type" value="Genomic_DNA"/>
</dbReference>
<dbReference type="STRING" id="1801780.A2917_01755"/>
<evidence type="ECO:0000313" key="3">
    <source>
        <dbReference type="Proteomes" id="UP000178104"/>
    </source>
</evidence>
<reference evidence="2 3" key="1">
    <citation type="journal article" date="2016" name="Nat. Commun.">
        <title>Thousands of microbial genomes shed light on interconnected biogeochemical processes in an aquifer system.</title>
        <authorList>
            <person name="Anantharaman K."/>
            <person name="Brown C.T."/>
            <person name="Hug L.A."/>
            <person name="Sharon I."/>
            <person name="Castelle C.J."/>
            <person name="Probst A.J."/>
            <person name="Thomas B.C."/>
            <person name="Singh A."/>
            <person name="Wilkins M.J."/>
            <person name="Karaoz U."/>
            <person name="Brodie E.L."/>
            <person name="Williams K.H."/>
            <person name="Hubbard S.S."/>
            <person name="Banfield J.F."/>
        </authorList>
    </citation>
    <scope>NUCLEOTIDE SEQUENCE [LARGE SCALE GENOMIC DNA]</scope>
</reference>
<dbReference type="InterPro" id="IPR001387">
    <property type="entry name" value="Cro/C1-type_HTH"/>
</dbReference>
<dbReference type="GO" id="GO:0003677">
    <property type="term" value="F:DNA binding"/>
    <property type="evidence" value="ECO:0007669"/>
    <property type="project" value="InterPro"/>
</dbReference>
<gene>
    <name evidence="2" type="ORF">A2917_01755</name>
</gene>
<dbReference type="SMART" id="SM00530">
    <property type="entry name" value="HTH_XRE"/>
    <property type="match status" value="1"/>
</dbReference>